<dbReference type="InterPro" id="IPR016024">
    <property type="entry name" value="ARM-type_fold"/>
</dbReference>
<feature type="region of interest" description="Disordered" evidence="2">
    <location>
        <begin position="146"/>
        <end position="205"/>
    </location>
</feature>
<comment type="similarity">
    <text evidence="1">Belongs to the WAPL family.</text>
</comment>
<dbReference type="OrthoDB" id="78088at2759"/>
<dbReference type="Proteomes" id="UP000664521">
    <property type="component" value="Unassembled WGS sequence"/>
</dbReference>
<evidence type="ECO:0000313" key="4">
    <source>
        <dbReference type="EMBL" id="CAF9936737.1"/>
    </source>
</evidence>
<feature type="compositionally biased region" description="Basic and acidic residues" evidence="2">
    <location>
        <begin position="499"/>
        <end position="509"/>
    </location>
</feature>
<accession>A0A8H3G8W4</accession>
<evidence type="ECO:0000313" key="5">
    <source>
        <dbReference type="Proteomes" id="UP000664521"/>
    </source>
</evidence>
<feature type="region of interest" description="Disordered" evidence="2">
    <location>
        <begin position="75"/>
        <end position="95"/>
    </location>
</feature>
<dbReference type="InterPro" id="IPR011989">
    <property type="entry name" value="ARM-like"/>
</dbReference>
<feature type="region of interest" description="Disordered" evidence="2">
    <location>
        <begin position="429"/>
        <end position="464"/>
    </location>
</feature>
<dbReference type="PANTHER" id="PTHR22100:SF13">
    <property type="entry name" value="WINGS APART-LIKE PROTEIN HOMOLOG"/>
    <property type="match status" value="1"/>
</dbReference>
<feature type="compositionally biased region" description="Polar residues" evidence="2">
    <location>
        <begin position="439"/>
        <end position="456"/>
    </location>
</feature>
<proteinExistence type="inferred from homology"/>
<evidence type="ECO:0000259" key="3">
    <source>
        <dbReference type="Pfam" id="PF07814"/>
    </source>
</evidence>
<keyword evidence="5" id="KW-1185">Reference proteome</keyword>
<feature type="region of interest" description="Disordered" evidence="2">
    <location>
        <begin position="273"/>
        <end position="378"/>
    </location>
</feature>
<protein>
    <recommendedName>
        <fullName evidence="3">Wings apart-like protein C-terminal domain-containing protein</fullName>
    </recommendedName>
</protein>
<sequence length="1004" mass="110621">MATVNSRRRAVTYGKTSRKPVTNLSPAAVDVFSQITFTDEVRNISSLKLPTGFKKVSSNGMSNIQNMNVVQEHRHPPQYIPSSSSTSEGPGACSPLDKKDVIYDYPSSCEDSRQWCRAQGAVGRKRRKITPEAELNGNAAIVSRRLQAPRDVVGKKKSQKSESLTGRGSSAGSIPKRPFLRRTPDKDRIRKSPARNKTRRQDAAPYTANNLACRHGLVNSNNAAGPQQLEPRRELPKEMVTATAARNVGHLGMPSETPGLPVVGEMLNEQQYSIPNFPLSTPPSGAHMKTSQDQQFNKSAVSPQTPSKRSQSGAQVTTPHQRGLWNMLLPGDASNEGPGGLNVPRPQLGSEMHRLSSKARDHCKEDSHGTPESPNRVNERRRLVDTLQGQNAAATGVGLDLDDETTSEEIESDDEITLLYRQENRIHSSLESHGSASSNDEQSLGAQSQDLTTDGNCQVPRVIPGSGMRATYARQRSYLTESGLSEAGIFDPPILLDSATDRRPRKEATQDTPKSLQPLGSLGEHVEESGDSQGPALRSIHELRKAGGNSRLVSEIEAITDDISDETPTFLSLRRNRLLELIRRLQESSFKQIFVDQSYESRLIARLETCSDAVETVLISAVFLECLTGPVTTRVLSKFNSPPVIKFLVGLLDMDQDITTVSKARTFNMSRMAHSELRDFCMNLLDSNVWSVCKPRRITAQALTLQCLECLVRHARGAGSVDSMLPHNAVSRITRVLVDSPRITPLHPSEEPHAEFQLALSILESYTIASRAEFDSAVWSGSTLESILGLLPSLDSRFTGVAESLRSLTLRLYLNLTNNKPELCEAFSRPDVLRSIFDTVISHFSNVTRDGTAQALILDSLILSLGTLINLAEWCESVRQSSLDLHFQGSTYLDWFLQLFISSEQKTAEVFSEAETSANVAFGYLSVLISYLCMTERVLTHVRSKLNGGAIRPLLKAVGEFLHYHQKIDEEVYPRGGEIDLKASFTARLQGIVDILEKHGSVVR</sequence>
<dbReference type="PANTHER" id="PTHR22100">
    <property type="entry name" value="WINGS APART-LIKE PROTEIN HOMOLOG"/>
    <property type="match status" value="1"/>
</dbReference>
<evidence type="ECO:0000256" key="1">
    <source>
        <dbReference type="ARBA" id="ARBA00006854"/>
    </source>
</evidence>
<feature type="compositionally biased region" description="Acidic residues" evidence="2">
    <location>
        <begin position="400"/>
        <end position="413"/>
    </location>
</feature>
<dbReference type="SUPFAM" id="SSF48371">
    <property type="entry name" value="ARM repeat"/>
    <property type="match status" value="1"/>
</dbReference>
<dbReference type="AlphaFoldDB" id="A0A8H3G8W4"/>
<gene>
    <name evidence="4" type="ORF">HETSPECPRED_010436</name>
</gene>
<feature type="compositionally biased region" description="Polar residues" evidence="2">
    <location>
        <begin position="273"/>
        <end position="320"/>
    </location>
</feature>
<dbReference type="InterPro" id="IPR039874">
    <property type="entry name" value="WAPL"/>
</dbReference>
<feature type="compositionally biased region" description="Polar residues" evidence="2">
    <location>
        <begin position="161"/>
        <end position="172"/>
    </location>
</feature>
<feature type="region of interest" description="Disordered" evidence="2">
    <location>
        <begin position="490"/>
        <end position="535"/>
    </location>
</feature>
<dbReference type="EMBL" id="CAJPDS010000094">
    <property type="protein sequence ID" value="CAF9936737.1"/>
    <property type="molecule type" value="Genomic_DNA"/>
</dbReference>
<reference evidence="4" key="1">
    <citation type="submission" date="2021-03" db="EMBL/GenBank/DDBJ databases">
        <authorList>
            <person name="Tagirdzhanova G."/>
        </authorList>
    </citation>
    <scope>NUCLEOTIDE SEQUENCE</scope>
</reference>
<dbReference type="Gene3D" id="1.25.10.10">
    <property type="entry name" value="Leucine-rich Repeat Variant"/>
    <property type="match status" value="1"/>
</dbReference>
<feature type="compositionally biased region" description="Basic and acidic residues" evidence="2">
    <location>
        <begin position="351"/>
        <end position="369"/>
    </location>
</feature>
<feature type="domain" description="Wings apart-like protein C-terminal" evidence="3">
    <location>
        <begin position="537"/>
        <end position="877"/>
    </location>
</feature>
<organism evidence="4 5">
    <name type="scientific">Heterodermia speciosa</name>
    <dbReference type="NCBI Taxonomy" id="116794"/>
    <lineage>
        <taxon>Eukaryota</taxon>
        <taxon>Fungi</taxon>
        <taxon>Dikarya</taxon>
        <taxon>Ascomycota</taxon>
        <taxon>Pezizomycotina</taxon>
        <taxon>Lecanoromycetes</taxon>
        <taxon>OSLEUM clade</taxon>
        <taxon>Lecanoromycetidae</taxon>
        <taxon>Caliciales</taxon>
        <taxon>Physciaceae</taxon>
        <taxon>Heterodermia</taxon>
    </lineage>
</organism>
<evidence type="ECO:0000256" key="2">
    <source>
        <dbReference type="SAM" id="MobiDB-lite"/>
    </source>
</evidence>
<feature type="region of interest" description="Disordered" evidence="2">
    <location>
        <begin position="394"/>
        <end position="413"/>
    </location>
</feature>
<dbReference type="Pfam" id="PF07814">
    <property type="entry name" value="WAPL"/>
    <property type="match status" value="1"/>
</dbReference>
<dbReference type="InterPro" id="IPR022771">
    <property type="entry name" value="WAPL_C"/>
</dbReference>
<comment type="caution">
    <text evidence="4">The sequence shown here is derived from an EMBL/GenBank/DDBJ whole genome shotgun (WGS) entry which is preliminary data.</text>
</comment>
<name>A0A8H3G8W4_9LECA</name>